<dbReference type="PROSITE" id="PS50181">
    <property type="entry name" value="FBOX"/>
    <property type="match status" value="1"/>
</dbReference>
<feature type="compositionally biased region" description="Basic and acidic residues" evidence="1">
    <location>
        <begin position="948"/>
        <end position="958"/>
    </location>
</feature>
<feature type="compositionally biased region" description="Polar residues" evidence="1">
    <location>
        <begin position="882"/>
        <end position="891"/>
    </location>
</feature>
<comment type="caution">
    <text evidence="3">The sequence shown here is derived from an EMBL/GenBank/DDBJ whole genome shotgun (WGS) entry which is preliminary data.</text>
</comment>
<feature type="region of interest" description="Disordered" evidence="1">
    <location>
        <begin position="796"/>
        <end position="962"/>
    </location>
</feature>
<feature type="compositionally biased region" description="Low complexity" evidence="1">
    <location>
        <begin position="538"/>
        <end position="554"/>
    </location>
</feature>
<feature type="compositionally biased region" description="Low complexity" evidence="1">
    <location>
        <begin position="1099"/>
        <end position="1150"/>
    </location>
</feature>
<feature type="compositionally biased region" description="Low complexity" evidence="1">
    <location>
        <begin position="867"/>
        <end position="881"/>
    </location>
</feature>
<dbReference type="InterPro" id="IPR036047">
    <property type="entry name" value="F-box-like_dom_sf"/>
</dbReference>
<dbReference type="SUPFAM" id="SSF81383">
    <property type="entry name" value="F-box domain"/>
    <property type="match status" value="1"/>
</dbReference>
<feature type="compositionally biased region" description="Pro residues" evidence="1">
    <location>
        <begin position="757"/>
        <end position="767"/>
    </location>
</feature>
<organism evidence="3 4">
    <name type="scientific">Tilletia horrida</name>
    <dbReference type="NCBI Taxonomy" id="155126"/>
    <lineage>
        <taxon>Eukaryota</taxon>
        <taxon>Fungi</taxon>
        <taxon>Dikarya</taxon>
        <taxon>Basidiomycota</taxon>
        <taxon>Ustilaginomycotina</taxon>
        <taxon>Exobasidiomycetes</taxon>
        <taxon>Tilletiales</taxon>
        <taxon>Tilletiaceae</taxon>
        <taxon>Tilletia</taxon>
    </lineage>
</organism>
<feature type="domain" description="F-box" evidence="2">
    <location>
        <begin position="140"/>
        <end position="186"/>
    </location>
</feature>
<sequence>MSMPSTSAAATAHSADEQAEPASRSHTAATVWVDAGLPKLAVSSIFTAAQAVKTMQSQKKKRKKDPTLMGYTKKKKNKNKKKEATPDADDVNATEAALIRWAQAKLTPRQVREEVQNAGARDAEAQSLSTAQAPEPSRKATSLLDLPNEVLIKVLYGLHPAQLVNLAQTNRRLRLLLVHHGMLLRITRETIFAKNILSWATMLEELFAANKRKALELAGVRTYDFERILLHEPKFEEPKLIPVFTRLIIAHSITSRCHGCFEIGPYTYWAKASMLPHVKLCKPCRRRPEHMIVSASMVQKLLRISPRTLKLLPHLPKKFLRYQTSWGQKKPLYQYVLGRVMESYKQHIEAKQLRFDHKLWKKDHLARGMRSNPRRRKAIVAKTPESAAARNQPYGTTRPLRRGQFKRELKERILGGHLPSDTLPGAHGPPTLASAVADMLGENVCHHTVAHALLQTHVVNIGNLDQGRSLVFNTLEDIDEVRGEKARRQVQEWVREDEWWHDDDVKVPAQLAATQLSAASQQSSSSSSAAATTRIGALPSHASGAGPSAHATGADPPTDAEKEDEELPAAKRARHDKHKAVAQADAQLSMPAGIAPEASAGEKQTATGAAATDSGAEQATAVQAQVQAAVPSTASSQAQAGMTDLLGSTSSGVTNGTTQVALVPKKATTTSERYIGLALTGRSRSARKKQKAALRAKESKAALNAALDVYSTYVAKHGEPGMQPPPAPPKVPKVTQSTRAQKRSRAGDELSAAEAPAPAPAPEPVPTPERAKLQETMLSEAQAAAQLAVLTMKIRAGDQPRAPSEEAVEQARVARREAQEARERDSAEAALTKKARENKKKRDKRKARKLDREKEAEKEKESGGSDAAAAEGAAPAAAAVASTNTQCSASNSKKRTVDEAGVSSSSTAAEPAPKKAKGKGRAVDEDQAESISSSKRPIASQAASATGARREAEAETAGKKKVSVSCTLVGDLRGEKSWIPAIPPKKWSEMSTQKLAAAKAKGKPWTGFVGDYLAKKRAADAAYYAKLNAPPTAASKKAAALAKDGKAKMNGIGAATATAAAAAKAQAEAKTLASATAASGSKSSAIASSSKVKLPSNGTAATASSLTTASSASASSSSSSSSKQASATSTSKKAAGANPVEVNAAPPAKAGQKRKADEARASKADEGKGKKKAVAADSSSTASTSNAKRARTGPAQSKDKGKGKGKAT</sequence>
<feature type="region of interest" description="Disordered" evidence="1">
    <location>
        <begin position="1"/>
        <end position="27"/>
    </location>
</feature>
<evidence type="ECO:0000313" key="3">
    <source>
        <dbReference type="EMBL" id="KAK0538138.1"/>
    </source>
</evidence>
<dbReference type="InterPro" id="IPR001810">
    <property type="entry name" value="F-box_dom"/>
</dbReference>
<evidence type="ECO:0000259" key="2">
    <source>
        <dbReference type="PROSITE" id="PS50181"/>
    </source>
</evidence>
<feature type="region of interest" description="Disordered" evidence="1">
    <location>
        <begin position="110"/>
        <end position="139"/>
    </location>
</feature>
<feature type="compositionally biased region" description="Basic and acidic residues" evidence="1">
    <location>
        <begin position="850"/>
        <end position="863"/>
    </location>
</feature>
<feature type="region of interest" description="Disordered" evidence="1">
    <location>
        <begin position="1071"/>
        <end position="1208"/>
    </location>
</feature>
<name>A0AAN6JT77_9BASI</name>
<protein>
    <recommendedName>
        <fullName evidence="2">F-box domain-containing protein</fullName>
    </recommendedName>
</protein>
<dbReference type="EMBL" id="JAPDMQ010000049">
    <property type="protein sequence ID" value="KAK0538138.1"/>
    <property type="molecule type" value="Genomic_DNA"/>
</dbReference>
<proteinExistence type="predicted"/>
<evidence type="ECO:0000313" key="4">
    <source>
        <dbReference type="Proteomes" id="UP001176521"/>
    </source>
</evidence>
<feature type="compositionally biased region" description="Low complexity" evidence="1">
    <location>
        <begin position="1"/>
        <end position="13"/>
    </location>
</feature>
<feature type="compositionally biased region" description="Low complexity" evidence="1">
    <location>
        <begin position="1071"/>
        <end position="1091"/>
    </location>
</feature>
<feature type="region of interest" description="Disordered" evidence="1">
    <location>
        <begin position="717"/>
        <end position="779"/>
    </location>
</feature>
<feature type="compositionally biased region" description="Basic residues" evidence="1">
    <location>
        <begin position="72"/>
        <end position="81"/>
    </location>
</feature>
<dbReference type="AlphaFoldDB" id="A0AAN6JT77"/>
<feature type="region of interest" description="Disordered" evidence="1">
    <location>
        <begin position="54"/>
        <end position="89"/>
    </location>
</feature>
<accession>A0AAN6JT77</accession>
<dbReference type="Pfam" id="PF12937">
    <property type="entry name" value="F-box-like"/>
    <property type="match status" value="1"/>
</dbReference>
<gene>
    <name evidence="3" type="ORF">OC842_001387</name>
</gene>
<feature type="compositionally biased region" description="Basic residues" evidence="1">
    <location>
        <begin position="836"/>
        <end position="849"/>
    </location>
</feature>
<keyword evidence="4" id="KW-1185">Reference proteome</keyword>
<feature type="region of interest" description="Disordered" evidence="1">
    <location>
        <begin position="538"/>
        <end position="583"/>
    </location>
</feature>
<feature type="compositionally biased region" description="Basic residues" evidence="1">
    <location>
        <begin position="571"/>
        <end position="580"/>
    </location>
</feature>
<feature type="compositionally biased region" description="Basic and acidic residues" evidence="1">
    <location>
        <begin position="1154"/>
        <end position="1168"/>
    </location>
</feature>
<feature type="compositionally biased region" description="Basic and acidic residues" evidence="1">
    <location>
        <begin position="812"/>
        <end position="827"/>
    </location>
</feature>
<feature type="compositionally biased region" description="Pro residues" evidence="1">
    <location>
        <begin position="722"/>
        <end position="731"/>
    </location>
</feature>
<reference evidence="3" key="1">
    <citation type="journal article" date="2023" name="PhytoFront">
        <title>Draft Genome Resources of Seven Strains of Tilletia horrida, Causal Agent of Kernel Smut of Rice.</title>
        <authorList>
            <person name="Khanal S."/>
            <person name="Antony Babu S."/>
            <person name="Zhou X.G."/>
        </authorList>
    </citation>
    <scope>NUCLEOTIDE SEQUENCE</scope>
    <source>
        <strain evidence="3">TX3</strain>
    </source>
</reference>
<dbReference type="CDD" id="cd09917">
    <property type="entry name" value="F-box_SF"/>
    <property type="match status" value="1"/>
</dbReference>
<feature type="compositionally biased region" description="Low complexity" evidence="1">
    <location>
        <begin position="1175"/>
        <end position="1187"/>
    </location>
</feature>
<dbReference type="Proteomes" id="UP001176521">
    <property type="component" value="Unassembled WGS sequence"/>
</dbReference>
<evidence type="ECO:0000256" key="1">
    <source>
        <dbReference type="SAM" id="MobiDB-lite"/>
    </source>
</evidence>